<dbReference type="Proteomes" id="UP000261257">
    <property type="component" value="Unassembled WGS sequence"/>
</dbReference>
<dbReference type="PANTHER" id="PTHR30574">
    <property type="entry name" value="INNER MEMBRANE PROTEIN YEDE"/>
    <property type="match status" value="1"/>
</dbReference>
<keyword evidence="6 9" id="KW-1133">Transmembrane helix</keyword>
<keyword evidence="3" id="KW-1003">Cell membrane</keyword>
<keyword evidence="5 9" id="KW-0812">Transmembrane</keyword>
<keyword evidence="2" id="KW-0813">Transport</keyword>
<dbReference type="RefSeq" id="WP_002603121.1">
    <property type="nucleotide sequence ID" value="NZ_QSON01000015.1"/>
</dbReference>
<dbReference type="EMBL" id="CYZE01000015">
    <property type="protein sequence ID" value="CUO97123.1"/>
    <property type="molecule type" value="Genomic_DNA"/>
</dbReference>
<feature type="transmembrane region" description="Helical" evidence="9">
    <location>
        <begin position="157"/>
        <end position="178"/>
    </location>
</feature>
<dbReference type="Proteomes" id="UP000263014">
    <property type="component" value="Unassembled WGS sequence"/>
</dbReference>
<comment type="subcellular location">
    <subcellularLocation>
        <location evidence="1">Cell inner membrane</location>
        <topology evidence="1">Multi-pass membrane protein</topology>
    </subcellularLocation>
</comment>
<dbReference type="Proteomes" id="UP000095651">
    <property type="component" value="Unassembled WGS sequence"/>
</dbReference>
<keyword evidence="7 9" id="KW-0472">Membrane</keyword>
<evidence type="ECO:0000313" key="16">
    <source>
        <dbReference type="Proteomes" id="UP000261257"/>
    </source>
</evidence>
<proteinExistence type="inferred from homology"/>
<comment type="similarity">
    <text evidence="8">Belongs to the TsuA/YedE (TC 9.B.102) family.</text>
</comment>
<dbReference type="EMBL" id="QSSQ01000043">
    <property type="protein sequence ID" value="RGL95923.1"/>
    <property type="molecule type" value="Genomic_DNA"/>
</dbReference>
<dbReference type="OrthoDB" id="9794165at2"/>
<evidence type="ECO:0000256" key="1">
    <source>
        <dbReference type="ARBA" id="ARBA00004429"/>
    </source>
</evidence>
<organism evidence="10 14">
    <name type="scientific">Hungatella hathewayi</name>
    <dbReference type="NCBI Taxonomy" id="154046"/>
    <lineage>
        <taxon>Bacteria</taxon>
        <taxon>Bacillati</taxon>
        <taxon>Bacillota</taxon>
        <taxon>Clostridia</taxon>
        <taxon>Lachnospirales</taxon>
        <taxon>Lachnospiraceae</taxon>
        <taxon>Hungatella</taxon>
    </lineage>
</organism>
<evidence type="ECO:0000313" key="11">
    <source>
        <dbReference type="EMBL" id="RGD71669.1"/>
    </source>
</evidence>
<reference evidence="15 16" key="2">
    <citation type="submission" date="2018-08" db="EMBL/GenBank/DDBJ databases">
        <title>A genome reference for cultivated species of the human gut microbiota.</title>
        <authorList>
            <person name="Zou Y."/>
            <person name="Xue W."/>
            <person name="Luo G."/>
        </authorList>
    </citation>
    <scope>NUCLEOTIDE SEQUENCE [LARGE SCALE GENOMIC DNA]</scope>
    <source>
        <strain evidence="11 15">AF19-13AC</strain>
        <strain evidence="13 16">TF05-11AC</strain>
        <strain evidence="12 17">TM09-12</strain>
    </source>
</reference>
<evidence type="ECO:0000256" key="2">
    <source>
        <dbReference type="ARBA" id="ARBA00022448"/>
    </source>
</evidence>
<evidence type="ECO:0000256" key="7">
    <source>
        <dbReference type="ARBA" id="ARBA00023136"/>
    </source>
</evidence>
<dbReference type="Proteomes" id="UP000261023">
    <property type="component" value="Unassembled WGS sequence"/>
</dbReference>
<dbReference type="AlphaFoldDB" id="A0A174JBU5"/>
<evidence type="ECO:0000256" key="8">
    <source>
        <dbReference type="ARBA" id="ARBA00035655"/>
    </source>
</evidence>
<feature type="transmembrane region" description="Helical" evidence="9">
    <location>
        <begin position="21"/>
        <end position="40"/>
    </location>
</feature>
<dbReference type="EMBL" id="QTJW01000003">
    <property type="protein sequence ID" value="RGD71669.1"/>
    <property type="molecule type" value="Genomic_DNA"/>
</dbReference>
<dbReference type="PANTHER" id="PTHR30574:SF1">
    <property type="entry name" value="SULPHUR TRANSPORT DOMAIN-CONTAINING PROTEIN"/>
    <property type="match status" value="1"/>
</dbReference>
<evidence type="ECO:0000313" key="13">
    <source>
        <dbReference type="EMBL" id="RGL95923.1"/>
    </source>
</evidence>
<protein>
    <submittedName>
        <fullName evidence="10">Transporter</fullName>
    </submittedName>
    <submittedName>
        <fullName evidence="11">YeeE/YedE family protein</fullName>
    </submittedName>
</protein>
<gene>
    <name evidence="10" type="primary">yedE_2</name>
    <name evidence="11" type="ORF">DWX31_05150</name>
    <name evidence="13" type="ORF">DXC39_27285</name>
    <name evidence="12" type="ORF">DXD79_24645</name>
    <name evidence="10" type="ORF">ERS852407_04569</name>
</gene>
<dbReference type="GO" id="GO:0005886">
    <property type="term" value="C:plasma membrane"/>
    <property type="evidence" value="ECO:0007669"/>
    <property type="project" value="UniProtKB-SubCell"/>
</dbReference>
<keyword evidence="4" id="KW-0997">Cell inner membrane</keyword>
<evidence type="ECO:0000256" key="5">
    <source>
        <dbReference type="ARBA" id="ARBA00022692"/>
    </source>
</evidence>
<evidence type="ECO:0000256" key="4">
    <source>
        <dbReference type="ARBA" id="ARBA00022519"/>
    </source>
</evidence>
<evidence type="ECO:0000256" key="3">
    <source>
        <dbReference type="ARBA" id="ARBA00022475"/>
    </source>
</evidence>
<dbReference type="Pfam" id="PF04143">
    <property type="entry name" value="Sulf_transp"/>
    <property type="match status" value="1"/>
</dbReference>
<accession>A0A174JBU5</accession>
<evidence type="ECO:0000313" key="15">
    <source>
        <dbReference type="Proteomes" id="UP000261023"/>
    </source>
</evidence>
<evidence type="ECO:0000313" key="12">
    <source>
        <dbReference type="EMBL" id="RGI98732.1"/>
    </source>
</evidence>
<reference evidence="10 14" key="1">
    <citation type="submission" date="2015-09" db="EMBL/GenBank/DDBJ databases">
        <authorList>
            <consortium name="Pathogen Informatics"/>
        </authorList>
    </citation>
    <scope>NUCLEOTIDE SEQUENCE [LARGE SCALE GENOMIC DNA]</scope>
    <source>
        <strain evidence="10 14">2789STDY5608850</strain>
    </source>
</reference>
<evidence type="ECO:0000313" key="14">
    <source>
        <dbReference type="Proteomes" id="UP000095651"/>
    </source>
</evidence>
<dbReference type="InterPro" id="IPR007272">
    <property type="entry name" value="Sulf_transp_TsuA/YedE"/>
</dbReference>
<name>A0A174JBU5_9FIRM</name>
<evidence type="ECO:0000313" key="10">
    <source>
        <dbReference type="EMBL" id="CUO97123.1"/>
    </source>
</evidence>
<feature type="transmembrane region" description="Helical" evidence="9">
    <location>
        <begin position="93"/>
        <end position="112"/>
    </location>
</feature>
<feature type="transmembrane region" description="Helical" evidence="9">
    <location>
        <begin position="124"/>
        <end position="151"/>
    </location>
</feature>
<sequence length="182" mass="19746">MKAFWDKVSKNPYYKKIFKNPFTYVTGAVLLAVFQIAMFASTGSPWGVSGIFANWGAWLYRLVGGNVDKWYYFSSEGAQNTLNSGILNHPGSWQNFGIIAGALLAALLASQFKFKKIKSLKQVVAATLGGLLMGYGARLAGGCNIGALFSAIGSMSLSGWVFAFFLFIGAFIGSKLLARFFM</sequence>
<dbReference type="EMBL" id="QSON01000015">
    <property type="protein sequence ID" value="RGI98732.1"/>
    <property type="molecule type" value="Genomic_DNA"/>
</dbReference>
<evidence type="ECO:0000313" key="17">
    <source>
        <dbReference type="Proteomes" id="UP000263014"/>
    </source>
</evidence>
<evidence type="ECO:0000256" key="6">
    <source>
        <dbReference type="ARBA" id="ARBA00022989"/>
    </source>
</evidence>
<evidence type="ECO:0000256" key="9">
    <source>
        <dbReference type="SAM" id="Phobius"/>
    </source>
</evidence>